<evidence type="ECO:0000256" key="6">
    <source>
        <dbReference type="ARBA" id="ARBA00022989"/>
    </source>
</evidence>
<feature type="transmembrane region" description="Helical" evidence="14">
    <location>
        <begin position="62"/>
        <end position="83"/>
    </location>
</feature>
<keyword evidence="11" id="KW-0753">Steroid metabolism</keyword>
<dbReference type="PANTHER" id="PTHR14207">
    <property type="entry name" value="STEROL ISOMERASE"/>
    <property type="match status" value="1"/>
</dbReference>
<evidence type="ECO:0000256" key="2">
    <source>
        <dbReference type="ARBA" id="ARBA00008337"/>
    </source>
</evidence>
<accession>A0A2P6V6S4</accession>
<reference evidence="16 17" key="1">
    <citation type="journal article" date="2018" name="Plant J.">
        <title>Genome sequences of Chlorella sorokiniana UTEX 1602 and Micractinium conductrix SAG 241.80: implications to maltose excretion by a green alga.</title>
        <authorList>
            <person name="Arriola M.B."/>
            <person name="Velmurugan N."/>
            <person name="Zhang Y."/>
            <person name="Plunkett M.H."/>
            <person name="Hondzo H."/>
            <person name="Barney B.M."/>
        </authorList>
    </citation>
    <scope>NUCLEOTIDE SEQUENCE [LARGE SCALE GENOMIC DNA]</scope>
    <source>
        <strain evidence="16 17">SAG 241.80</strain>
    </source>
</reference>
<dbReference type="GO" id="GO:0005783">
    <property type="term" value="C:endoplasmic reticulum"/>
    <property type="evidence" value="ECO:0007669"/>
    <property type="project" value="TreeGrafter"/>
</dbReference>
<keyword evidence="4 13" id="KW-0812">Transmembrane</keyword>
<keyword evidence="7" id="KW-0756">Sterol biosynthesis</keyword>
<dbReference type="Proteomes" id="UP000239649">
    <property type="component" value="Unassembled WGS sequence"/>
</dbReference>
<dbReference type="AlphaFoldDB" id="A0A2P6V6S4"/>
<evidence type="ECO:0000256" key="12">
    <source>
        <dbReference type="ARBA" id="ARBA00023235"/>
    </source>
</evidence>
<dbReference type="InterPro" id="IPR007905">
    <property type="entry name" value="EBP"/>
</dbReference>
<evidence type="ECO:0000256" key="10">
    <source>
        <dbReference type="ARBA" id="ARBA00023166"/>
    </source>
</evidence>
<keyword evidence="10" id="KW-1207">Sterol metabolism</keyword>
<evidence type="ECO:0000256" key="14">
    <source>
        <dbReference type="SAM" id="Phobius"/>
    </source>
</evidence>
<evidence type="ECO:0000256" key="9">
    <source>
        <dbReference type="ARBA" id="ARBA00023136"/>
    </source>
</evidence>
<feature type="transmembrane region" description="Helical" evidence="14">
    <location>
        <begin position="116"/>
        <end position="140"/>
    </location>
</feature>
<dbReference type="GO" id="GO:0004769">
    <property type="term" value="F:steroid Delta-isomerase activity"/>
    <property type="evidence" value="ECO:0007669"/>
    <property type="project" value="TreeGrafter"/>
</dbReference>
<dbReference type="PROSITE" id="PS51751">
    <property type="entry name" value="EXPERA"/>
    <property type="match status" value="1"/>
</dbReference>
<evidence type="ECO:0000313" key="16">
    <source>
        <dbReference type="EMBL" id="PSC69778.1"/>
    </source>
</evidence>
<keyword evidence="8" id="KW-0443">Lipid metabolism</keyword>
<evidence type="ECO:0000256" key="3">
    <source>
        <dbReference type="ARBA" id="ARBA00022516"/>
    </source>
</evidence>
<gene>
    <name evidence="16" type="ORF">C2E20_6776</name>
</gene>
<protein>
    <submittedName>
        <fullName evidence="16">Sterol 8,7-isomerase</fullName>
    </submittedName>
</protein>
<dbReference type="OrthoDB" id="58557at2759"/>
<evidence type="ECO:0000256" key="7">
    <source>
        <dbReference type="ARBA" id="ARBA00023011"/>
    </source>
</evidence>
<evidence type="ECO:0000256" key="11">
    <source>
        <dbReference type="ARBA" id="ARBA00023221"/>
    </source>
</evidence>
<evidence type="ECO:0000259" key="15">
    <source>
        <dbReference type="PROSITE" id="PS51751"/>
    </source>
</evidence>
<dbReference type="GO" id="GO:0016020">
    <property type="term" value="C:membrane"/>
    <property type="evidence" value="ECO:0007669"/>
    <property type="project" value="UniProtKB-SubCell"/>
</dbReference>
<keyword evidence="5" id="KW-0752">Steroid biosynthesis</keyword>
<dbReference type="PANTHER" id="PTHR14207:SF0">
    <property type="entry name" value="3-BETA-HYDROXYSTEROID-DELTA(8),DELTA(7)-ISOMERASE"/>
    <property type="match status" value="1"/>
</dbReference>
<dbReference type="Pfam" id="PF05241">
    <property type="entry name" value="EBP"/>
    <property type="match status" value="1"/>
</dbReference>
<keyword evidence="6 13" id="KW-1133">Transmembrane helix</keyword>
<evidence type="ECO:0000313" key="17">
    <source>
        <dbReference type="Proteomes" id="UP000239649"/>
    </source>
</evidence>
<keyword evidence="9 13" id="KW-0472">Membrane</keyword>
<keyword evidence="17" id="KW-1185">Reference proteome</keyword>
<sequence>MVHPVSDSHPYFPLDLHLPDYVPLQVGFDYILGVFAVAVITVFASTWRLSGRHKHLRRSERLMACWFMVTGLIHFVVEGWVVYKADFYQDKSGNYLSDTWKEYSKADSRYASRDSFIISMEAITAFLWGPLCPLLVWGIFNAKPWRYTLMLIVSVGQIYGDVLYFGTCYLEGFVHSRPEPMYFWFYFVVVNAIWIVVPLACVAHAWRAISAAVGSGKPKAKRK</sequence>
<feature type="transmembrane region" description="Helical" evidence="14">
    <location>
        <begin position="147"/>
        <end position="165"/>
    </location>
</feature>
<keyword evidence="3" id="KW-0444">Lipid biosynthesis</keyword>
<evidence type="ECO:0000256" key="4">
    <source>
        <dbReference type="ARBA" id="ARBA00022692"/>
    </source>
</evidence>
<name>A0A2P6V6S4_9CHLO</name>
<evidence type="ECO:0000256" key="1">
    <source>
        <dbReference type="ARBA" id="ARBA00004141"/>
    </source>
</evidence>
<feature type="transmembrane region" description="Helical" evidence="14">
    <location>
        <begin position="30"/>
        <end position="50"/>
    </location>
</feature>
<comment type="subcellular location">
    <subcellularLocation>
        <location evidence="1">Membrane</location>
        <topology evidence="1">Multi-pass membrane protein</topology>
    </subcellularLocation>
</comment>
<organism evidence="16 17">
    <name type="scientific">Micractinium conductrix</name>
    <dbReference type="NCBI Taxonomy" id="554055"/>
    <lineage>
        <taxon>Eukaryota</taxon>
        <taxon>Viridiplantae</taxon>
        <taxon>Chlorophyta</taxon>
        <taxon>core chlorophytes</taxon>
        <taxon>Trebouxiophyceae</taxon>
        <taxon>Chlorellales</taxon>
        <taxon>Chlorellaceae</taxon>
        <taxon>Chlorella clade</taxon>
        <taxon>Micractinium</taxon>
    </lineage>
</organism>
<feature type="domain" description="EXPERA" evidence="15">
    <location>
        <begin position="59"/>
        <end position="202"/>
    </location>
</feature>
<dbReference type="GO" id="GO:0000247">
    <property type="term" value="F:C-8 sterol isomerase activity"/>
    <property type="evidence" value="ECO:0007669"/>
    <property type="project" value="TreeGrafter"/>
</dbReference>
<comment type="similarity">
    <text evidence="2">Belongs to the EBP family.</text>
</comment>
<feature type="transmembrane region" description="Helical" evidence="14">
    <location>
        <begin position="185"/>
        <end position="209"/>
    </location>
</feature>
<comment type="caution">
    <text evidence="16">The sequence shown here is derived from an EMBL/GenBank/DDBJ whole genome shotgun (WGS) entry which is preliminary data.</text>
</comment>
<dbReference type="InterPro" id="IPR033118">
    <property type="entry name" value="EXPERA"/>
</dbReference>
<proteinExistence type="inferred from homology"/>
<dbReference type="EMBL" id="LHPF02000024">
    <property type="protein sequence ID" value="PSC69778.1"/>
    <property type="molecule type" value="Genomic_DNA"/>
</dbReference>
<dbReference type="GO" id="GO:0016126">
    <property type="term" value="P:sterol biosynthetic process"/>
    <property type="evidence" value="ECO:0007669"/>
    <property type="project" value="UniProtKB-KW"/>
</dbReference>
<evidence type="ECO:0000256" key="8">
    <source>
        <dbReference type="ARBA" id="ARBA00023098"/>
    </source>
</evidence>
<evidence type="ECO:0000256" key="5">
    <source>
        <dbReference type="ARBA" id="ARBA00022955"/>
    </source>
</evidence>
<dbReference type="STRING" id="554055.A0A2P6V6S4"/>
<dbReference type="GO" id="GO:0047750">
    <property type="term" value="F:cholestenol delta-isomerase activity"/>
    <property type="evidence" value="ECO:0007669"/>
    <property type="project" value="InterPro"/>
</dbReference>
<evidence type="ECO:0000256" key="13">
    <source>
        <dbReference type="PROSITE-ProRule" id="PRU01087"/>
    </source>
</evidence>
<keyword evidence="12" id="KW-0413">Isomerase</keyword>